<evidence type="ECO:0000256" key="4">
    <source>
        <dbReference type="ARBA" id="ARBA00008661"/>
    </source>
</evidence>
<evidence type="ECO:0000256" key="3">
    <source>
        <dbReference type="ARBA" id="ARBA00004922"/>
    </source>
</evidence>
<organism evidence="16 17">
    <name type="scientific">Elliptochloris bilobata</name>
    <dbReference type="NCBI Taxonomy" id="381761"/>
    <lineage>
        <taxon>Eukaryota</taxon>
        <taxon>Viridiplantae</taxon>
        <taxon>Chlorophyta</taxon>
        <taxon>core chlorophytes</taxon>
        <taxon>Trebouxiophyceae</taxon>
        <taxon>Trebouxiophyceae incertae sedis</taxon>
        <taxon>Elliptochloris clade</taxon>
        <taxon>Elliptochloris</taxon>
    </lineage>
</organism>
<feature type="transmembrane region" description="Helical" evidence="14">
    <location>
        <begin position="1029"/>
        <end position="1049"/>
    </location>
</feature>
<feature type="region of interest" description="Disordered" evidence="13">
    <location>
        <begin position="747"/>
        <end position="766"/>
    </location>
</feature>
<evidence type="ECO:0000256" key="6">
    <source>
        <dbReference type="ARBA" id="ARBA00022679"/>
    </source>
</evidence>
<dbReference type="PROSITE" id="PS50850">
    <property type="entry name" value="MFS"/>
    <property type="match status" value="1"/>
</dbReference>
<feature type="coiled-coil region" evidence="12">
    <location>
        <begin position="867"/>
        <end position="894"/>
    </location>
</feature>
<reference evidence="16 17" key="1">
    <citation type="journal article" date="2024" name="Nat. Commun.">
        <title>Phylogenomics reveals the evolutionary origins of lichenization in chlorophyte algae.</title>
        <authorList>
            <person name="Puginier C."/>
            <person name="Libourel C."/>
            <person name="Otte J."/>
            <person name="Skaloud P."/>
            <person name="Haon M."/>
            <person name="Grisel S."/>
            <person name="Petersen M."/>
            <person name="Berrin J.G."/>
            <person name="Delaux P.M."/>
            <person name="Dal Grande F."/>
            <person name="Keller J."/>
        </authorList>
    </citation>
    <scope>NUCLEOTIDE SEQUENCE [LARGE SCALE GENOMIC DNA]</scope>
    <source>
        <strain evidence="16 17">SAG 245.80</strain>
    </source>
</reference>
<accession>A0AAW1S0E6</accession>
<dbReference type="InterPro" id="IPR002659">
    <property type="entry name" value="Glyco_trans_31"/>
</dbReference>
<comment type="pathway">
    <text evidence="3">Protein modification; protein glycosylation.</text>
</comment>
<evidence type="ECO:0000256" key="2">
    <source>
        <dbReference type="ARBA" id="ARBA00004323"/>
    </source>
</evidence>
<feature type="compositionally biased region" description="Pro residues" evidence="13">
    <location>
        <begin position="555"/>
        <end position="577"/>
    </location>
</feature>
<dbReference type="PRINTS" id="PR01217">
    <property type="entry name" value="PRICHEXTENSN"/>
</dbReference>
<keyword evidence="7 14" id="KW-0812">Transmembrane</keyword>
<comment type="subcellular location">
    <subcellularLocation>
        <location evidence="2">Golgi apparatus membrane</location>
        <topology evidence="2">Single-pass type II membrane protein</topology>
    </subcellularLocation>
    <subcellularLocation>
        <location evidence="1">Membrane</location>
        <topology evidence="1">Multi-pass membrane protein</topology>
    </subcellularLocation>
</comment>
<protein>
    <recommendedName>
        <fullName evidence="15">Major facilitator superfamily (MFS) profile domain-containing protein</fullName>
    </recommendedName>
</protein>
<keyword evidence="12" id="KW-0175">Coiled coil</keyword>
<dbReference type="PANTHER" id="PTHR43184">
    <property type="entry name" value="MAJOR FACILITATOR SUPERFAMILY TRANSPORTER 16, ISOFORM B"/>
    <property type="match status" value="1"/>
</dbReference>
<feature type="transmembrane region" description="Helical" evidence="14">
    <location>
        <begin position="690"/>
        <end position="710"/>
    </location>
</feature>
<dbReference type="Pfam" id="PF07690">
    <property type="entry name" value="MFS_1"/>
    <property type="match status" value="1"/>
</dbReference>
<dbReference type="PANTHER" id="PTHR43184:SF12">
    <property type="entry name" value="SUGAR PHOSPHATE EXCHANGER 3"/>
    <property type="match status" value="1"/>
</dbReference>
<dbReference type="Proteomes" id="UP001445335">
    <property type="component" value="Unassembled WGS sequence"/>
</dbReference>
<keyword evidence="8" id="KW-0735">Signal-anchor</keyword>
<evidence type="ECO:0000256" key="5">
    <source>
        <dbReference type="ARBA" id="ARBA00022676"/>
    </source>
</evidence>
<feature type="compositionally biased region" description="Polar residues" evidence="13">
    <location>
        <begin position="748"/>
        <end position="766"/>
    </location>
</feature>
<evidence type="ECO:0000259" key="15">
    <source>
        <dbReference type="PROSITE" id="PS50850"/>
    </source>
</evidence>
<evidence type="ECO:0000313" key="16">
    <source>
        <dbReference type="EMBL" id="KAK9839465.1"/>
    </source>
</evidence>
<feature type="transmembrane region" description="Helical" evidence="14">
    <location>
        <begin position="1002"/>
        <end position="1023"/>
    </location>
</feature>
<feature type="transmembrane region" description="Helical" evidence="14">
    <location>
        <begin position="623"/>
        <end position="645"/>
    </location>
</feature>
<keyword evidence="6" id="KW-0808">Transferase</keyword>
<dbReference type="SUPFAM" id="SSF103473">
    <property type="entry name" value="MFS general substrate transporter"/>
    <property type="match status" value="1"/>
</dbReference>
<dbReference type="Gene3D" id="1.20.1250.20">
    <property type="entry name" value="MFS general substrate transporter like domains"/>
    <property type="match status" value="2"/>
</dbReference>
<evidence type="ECO:0000256" key="12">
    <source>
        <dbReference type="SAM" id="Coils"/>
    </source>
</evidence>
<feature type="compositionally biased region" description="Basic residues" evidence="13">
    <location>
        <begin position="478"/>
        <end position="491"/>
    </location>
</feature>
<feature type="region of interest" description="Disordered" evidence="13">
    <location>
        <begin position="475"/>
        <end position="588"/>
    </location>
</feature>
<comment type="similarity">
    <text evidence="4">Belongs to the glycosyltransferase 31 family.</text>
</comment>
<feature type="region of interest" description="Disordered" evidence="13">
    <location>
        <begin position="776"/>
        <end position="853"/>
    </location>
</feature>
<feature type="transmembrane region" description="Helical" evidence="14">
    <location>
        <begin position="1107"/>
        <end position="1125"/>
    </location>
</feature>
<dbReference type="GO" id="GO:0016758">
    <property type="term" value="F:hexosyltransferase activity"/>
    <property type="evidence" value="ECO:0007669"/>
    <property type="project" value="InterPro"/>
</dbReference>
<feature type="transmembrane region" description="Helical" evidence="14">
    <location>
        <begin position="934"/>
        <end position="955"/>
    </location>
</feature>
<evidence type="ECO:0000256" key="1">
    <source>
        <dbReference type="ARBA" id="ARBA00004141"/>
    </source>
</evidence>
<evidence type="ECO:0000256" key="11">
    <source>
        <dbReference type="ARBA" id="ARBA00023136"/>
    </source>
</evidence>
<evidence type="ECO:0000256" key="8">
    <source>
        <dbReference type="ARBA" id="ARBA00022968"/>
    </source>
</evidence>
<feature type="compositionally biased region" description="Low complexity" evidence="13">
    <location>
        <begin position="787"/>
        <end position="805"/>
    </location>
</feature>
<keyword evidence="10" id="KW-0333">Golgi apparatus</keyword>
<dbReference type="GO" id="GO:0000139">
    <property type="term" value="C:Golgi membrane"/>
    <property type="evidence" value="ECO:0007669"/>
    <property type="project" value="UniProtKB-SubCell"/>
</dbReference>
<dbReference type="InterPro" id="IPR011701">
    <property type="entry name" value="MFS"/>
</dbReference>
<proteinExistence type="inferred from homology"/>
<gene>
    <name evidence="16" type="ORF">WJX81_003779</name>
</gene>
<dbReference type="EMBL" id="JALJOU010000016">
    <property type="protein sequence ID" value="KAK9839465.1"/>
    <property type="molecule type" value="Genomic_DNA"/>
</dbReference>
<keyword evidence="17" id="KW-1185">Reference proteome</keyword>
<keyword evidence="11 14" id="KW-0472">Membrane</keyword>
<feature type="compositionally biased region" description="Pro residues" evidence="13">
    <location>
        <begin position="492"/>
        <end position="549"/>
    </location>
</feature>
<evidence type="ECO:0000256" key="9">
    <source>
        <dbReference type="ARBA" id="ARBA00022989"/>
    </source>
</evidence>
<evidence type="ECO:0000256" key="7">
    <source>
        <dbReference type="ARBA" id="ARBA00022692"/>
    </source>
</evidence>
<feature type="transmembrane region" description="Helical" evidence="14">
    <location>
        <begin position="716"/>
        <end position="736"/>
    </location>
</feature>
<feature type="transmembrane region" description="Helical" evidence="14">
    <location>
        <begin position="593"/>
        <end position="611"/>
    </location>
</feature>
<evidence type="ECO:0000256" key="10">
    <source>
        <dbReference type="ARBA" id="ARBA00023034"/>
    </source>
</evidence>
<evidence type="ECO:0000256" key="14">
    <source>
        <dbReference type="SAM" id="Phobius"/>
    </source>
</evidence>
<name>A0AAW1S0E6_9CHLO</name>
<dbReference type="Gene3D" id="3.90.550.50">
    <property type="match status" value="1"/>
</dbReference>
<dbReference type="Pfam" id="PF01762">
    <property type="entry name" value="Galactosyl_T"/>
    <property type="match status" value="1"/>
</dbReference>
<keyword evidence="5" id="KW-0328">Glycosyltransferase</keyword>
<keyword evidence="9 14" id="KW-1133">Transmembrane helix</keyword>
<dbReference type="GO" id="GO:0022857">
    <property type="term" value="F:transmembrane transporter activity"/>
    <property type="evidence" value="ECO:0007669"/>
    <property type="project" value="InterPro"/>
</dbReference>
<feature type="domain" description="Major facilitator superfamily (MFS) profile" evidence="15">
    <location>
        <begin position="458"/>
        <end position="1129"/>
    </location>
</feature>
<feature type="transmembrane region" description="Helical" evidence="14">
    <location>
        <begin position="651"/>
        <end position="678"/>
    </location>
</feature>
<dbReference type="InterPro" id="IPR020846">
    <property type="entry name" value="MFS_dom"/>
</dbReference>
<comment type="caution">
    <text evidence="16">The sequence shown here is derived from an EMBL/GenBank/DDBJ whole genome shotgun (WGS) entry which is preliminary data.</text>
</comment>
<sequence length="1202" mass="127152">MGLLASRLSDGALDEVVGTGNASVAAAGTGRPPGGRLESTFLFVGILSGRGYRHRRLAVREAWATGCQQKGVAVCRFILSEDEITPQVQKELDEYGDIVFVKEKTNYKSILVKTYFVLEYAALHYDVRYILKTDDDAYINIGALLRQLRLLCQTPDCRNERLYMGKMAKESEVLLQPGHKWNNIVFHNHTGLKMYPNYMMGGGYVLSGDVVTTLININRRMKLIFTPIEDATLGFWLMAMDLRHIDHAKFMTSAAPCCFKAPVRREGQRIVTRFQLMDEMEDDLCSEDPWLVMHKIDSPTKMRYVGNRVATCNASDPAAVPKSIAEFVKGSGPPVDGAAGSKLAAAGEKSGKAAVEQAGAVRRQRRRRHSQQRRVTMEEDIDWLSTESSIKPAAPLGLRCLPPLSVKAHKVLVLVLTFICYASFHASRRPLSIVKSSLTGGGDAAGTNGAGGMWWLDGYQAAYHSGLVARLDSTDVTKHHHHKKHHHHHHSPPPPSPPPPSPPPPLPPSLPPPSPPAPPPLEPPAPPPPDPPSPPPPAPPPPAPPAPEPPRPEPPEPSPSPTPGPAPAPAPAPPPGPEKNGWEPFNSPDGRSLLGNLDLAFLGAYAVGMLGAGHLGDQLPLRLFLTTGMALSGVAVCALGAAYFLRVHELWYFVLVQVVGGLVQATGWPCVVAIMANWYGKGRRGAIMGLWNAHTSVGNIGGSLVAAAALGSGWGWAFLAPGAALVAAAVLVWLLLAAEPEEAGIGPDSTSELLGSHMSTPSHSLTPLSEDALRFWDGSGPPPAMMRRSGSQASLLSRSSSGHGSPPIVPGSLLRCGLGSVERSTPSWRTPLAEQGDDDAPDPEALPPPSPRLLPGLRSMLAKTASAPLLRSAAARAREQLAALEAEAAARRTRRRVVGVGSQLCIVDVPRVSRARAARASSIGLLAAWRIPGVASFAATLFFCKLVAYTFLYWLPFYLSTSKIGGRRLSPQEAGNLSIVFDLGGVAGGTLAGALADATGAAACVSAAVVGASVPALLAYRAFGAGSLALNLALMAAAGLAVNGPYALITTAVSADLGSHRSLAGSGKALSTVTAIIDGMGSCGAALGPLLTGHLAALPGGFDNVFYMLYAASGAAAVLLARLVVRELREAREARRRAAADAAAAAFLSDPGLMEQLLSDEALLHCRSPPLEHTPIFLHHVPRARCPAKLLREERHNAHDSP</sequence>
<dbReference type="AlphaFoldDB" id="A0AAW1S0E6"/>
<evidence type="ECO:0000256" key="13">
    <source>
        <dbReference type="SAM" id="MobiDB-lite"/>
    </source>
</evidence>
<evidence type="ECO:0000313" key="17">
    <source>
        <dbReference type="Proteomes" id="UP001445335"/>
    </source>
</evidence>
<dbReference type="InterPro" id="IPR036259">
    <property type="entry name" value="MFS_trans_sf"/>
</dbReference>